<dbReference type="PRINTS" id="PR00364">
    <property type="entry name" value="DISEASERSIST"/>
</dbReference>
<keyword evidence="2" id="KW-0433">Leucine-rich repeat</keyword>
<evidence type="ECO:0000256" key="2">
    <source>
        <dbReference type="ARBA" id="ARBA00022614"/>
    </source>
</evidence>
<feature type="domain" description="NB-ARC" evidence="7">
    <location>
        <begin position="193"/>
        <end position="346"/>
    </location>
</feature>
<evidence type="ECO:0000259" key="7">
    <source>
        <dbReference type="Pfam" id="PF00931"/>
    </source>
</evidence>
<evidence type="ECO:0008006" key="11">
    <source>
        <dbReference type="Google" id="ProtNLM"/>
    </source>
</evidence>
<dbReference type="Pfam" id="PF00931">
    <property type="entry name" value="NB-ARC"/>
    <property type="match status" value="2"/>
</dbReference>
<dbReference type="SUPFAM" id="SSF52540">
    <property type="entry name" value="P-loop containing nucleoside triphosphate hydrolases"/>
    <property type="match status" value="2"/>
</dbReference>
<dbReference type="InterPro" id="IPR041118">
    <property type="entry name" value="Rx_N"/>
</dbReference>
<dbReference type="OrthoDB" id="643085at2759"/>
<dbReference type="GO" id="GO:0043531">
    <property type="term" value="F:ADP binding"/>
    <property type="evidence" value="ECO:0007669"/>
    <property type="project" value="InterPro"/>
</dbReference>
<dbReference type="PANTHER" id="PTHR19338">
    <property type="entry name" value="TRANSLOCASE OF INNER MITOCHONDRIAL MEMBRANE 13 HOMOLOG"/>
    <property type="match status" value="1"/>
</dbReference>
<evidence type="ECO:0000259" key="8">
    <source>
        <dbReference type="Pfam" id="PF18052"/>
    </source>
</evidence>
<dbReference type="Gramene" id="TraesCS7A02G022700.1">
    <property type="protein sequence ID" value="TraesCS7A02G022700.1"/>
    <property type="gene ID" value="TraesCS7A02G022700"/>
</dbReference>
<dbReference type="SMR" id="A0A3B6R6Y3"/>
<proteinExistence type="inferred from homology"/>
<dbReference type="InterPro" id="IPR038005">
    <property type="entry name" value="RX-like_CC"/>
</dbReference>
<dbReference type="GO" id="GO:0006952">
    <property type="term" value="P:defense response"/>
    <property type="evidence" value="ECO:0007669"/>
    <property type="project" value="UniProtKB-KW"/>
</dbReference>
<dbReference type="CDD" id="cd14798">
    <property type="entry name" value="RX-CC_like"/>
    <property type="match status" value="1"/>
</dbReference>
<feature type="domain" description="Disease resistance N-terminal" evidence="8">
    <location>
        <begin position="25"/>
        <end position="93"/>
    </location>
</feature>
<feature type="region of interest" description="Disordered" evidence="6">
    <location>
        <begin position="384"/>
        <end position="405"/>
    </location>
</feature>
<feature type="domain" description="NB-ARC" evidence="7">
    <location>
        <begin position="449"/>
        <end position="607"/>
    </location>
</feature>
<dbReference type="InterPro" id="IPR042197">
    <property type="entry name" value="Apaf_helical"/>
</dbReference>
<organism evidence="9">
    <name type="scientific">Triticum aestivum</name>
    <name type="common">Wheat</name>
    <dbReference type="NCBI Taxonomy" id="4565"/>
    <lineage>
        <taxon>Eukaryota</taxon>
        <taxon>Viridiplantae</taxon>
        <taxon>Streptophyta</taxon>
        <taxon>Embryophyta</taxon>
        <taxon>Tracheophyta</taxon>
        <taxon>Spermatophyta</taxon>
        <taxon>Magnoliopsida</taxon>
        <taxon>Liliopsida</taxon>
        <taxon>Poales</taxon>
        <taxon>Poaceae</taxon>
        <taxon>BOP clade</taxon>
        <taxon>Pooideae</taxon>
        <taxon>Triticodae</taxon>
        <taxon>Triticeae</taxon>
        <taxon>Triticinae</taxon>
        <taxon>Triticum</taxon>
    </lineage>
</organism>
<dbReference type="InterPro" id="IPR027417">
    <property type="entry name" value="P-loop_NTPase"/>
</dbReference>
<keyword evidence="10" id="KW-1185">Reference proteome</keyword>
<dbReference type="Gene3D" id="1.10.8.430">
    <property type="entry name" value="Helical domain of apoptotic protease-activating factors"/>
    <property type="match status" value="1"/>
</dbReference>
<dbReference type="Gene3D" id="1.20.5.4130">
    <property type="match status" value="1"/>
</dbReference>
<dbReference type="Gramene" id="TraesCS7A03G0045900.1">
    <property type="protein sequence ID" value="TraesCS7A03G0045900.1.CDS"/>
    <property type="gene ID" value="TraesCS7A03G0045900"/>
</dbReference>
<dbReference type="Gene3D" id="3.40.50.300">
    <property type="entry name" value="P-loop containing nucleotide triphosphate hydrolases"/>
    <property type="match status" value="2"/>
</dbReference>
<keyword evidence="5" id="KW-0611">Plant defense</keyword>
<dbReference type="PANTHER" id="PTHR19338:SF56">
    <property type="entry name" value="DISEASE RESISTANCE PROTEIN RPM1"/>
    <property type="match status" value="1"/>
</dbReference>
<dbReference type="Proteomes" id="UP000019116">
    <property type="component" value="Chromosome 7A"/>
</dbReference>
<evidence type="ECO:0000256" key="1">
    <source>
        <dbReference type="ARBA" id="ARBA00008894"/>
    </source>
</evidence>
<reference evidence="9" key="1">
    <citation type="submission" date="2018-08" db="EMBL/GenBank/DDBJ databases">
        <authorList>
            <person name="Rossello M."/>
        </authorList>
    </citation>
    <scope>NUCLEOTIDE SEQUENCE [LARGE SCALE GENOMIC DNA]</scope>
    <source>
        <strain evidence="9">cv. Chinese Spring</strain>
    </source>
</reference>
<dbReference type="InterPro" id="IPR002182">
    <property type="entry name" value="NB-ARC"/>
</dbReference>
<evidence type="ECO:0000256" key="3">
    <source>
        <dbReference type="ARBA" id="ARBA00022737"/>
    </source>
</evidence>
<comment type="similarity">
    <text evidence="1">Belongs to the disease resistance NB-LRR family.</text>
</comment>
<evidence type="ECO:0000256" key="5">
    <source>
        <dbReference type="ARBA" id="ARBA00022821"/>
    </source>
</evidence>
<dbReference type="EnsemblPlants" id="TraesCS7A02G022700.1">
    <property type="protein sequence ID" value="TraesCS7A02G022700.1"/>
    <property type="gene ID" value="TraesCS7A02G022700"/>
</dbReference>
<reference evidence="9" key="2">
    <citation type="submission" date="2018-10" db="UniProtKB">
        <authorList>
            <consortium name="EnsemblPlants"/>
        </authorList>
    </citation>
    <scope>IDENTIFICATION</scope>
</reference>
<dbReference type="Pfam" id="PF18052">
    <property type="entry name" value="Rx_N"/>
    <property type="match status" value="1"/>
</dbReference>
<keyword evidence="3" id="KW-0677">Repeat</keyword>
<sequence length="701" mass="78817">MEATAVSVGKAVLNGALGYAKSKATEDALQLGIERDVTFITDELQMMQSFLMTADEEQGQHKVLITWVQQVRDLAYKVEDNLMDFGLHTEKKPIWGCIPRELCDRRHIAMEVRDLRAKVEDVSNRNLRYRLIKEGLSGCKPAAAAEEQANLACTAMFGINEARLAAIEEGKPKVDLHQLVTCGQEDLGVIAIRKVYENKQVFDKFGCRAWVRLMHPFDPKDFLHSLVRQFYENSPEEIGKLQEGATVGGNVLMKMENMGQSDLIRVFNAQVSHNRYLVVIDDLSTIVEWDCINSFFPRNRRGNRIILSARQAEIASLCPDQPLQVTELKQLSSDQALYLFHQEVILHQVTSIHSFLSIHVLCKMVAYVAETGSGTEKVIATENNQAKSTSEIDEESQWPKSAAGETVNDSAPVKMFDRSITNTLIEEVFFGREAEQDYFTNLVGGPEQNQETKVISVWGMGGLGKTTLVRNTYRSQQLGGWKRAWVTALRPFNPEVLIRSLALQLPSDVLEDPYGAGKQKDMASMGLHDLVKELHRVLNKEFLIVLDDISTTAEWDLVRSCLKNAGMVIVTTREKTVAKHCSREDTNMYRLEGLKDAAALDLFKKKRGKVDLVLDMEEQARLILKKCNGLPLAISTIGGFLATKPKTAIEWRKMHYRISAELEINPELRTIKTVLMRSYDGLPSTTSSHVSCTCPYSRKTA</sequence>
<name>A0A3B6R6Y3_WHEAT</name>
<evidence type="ECO:0000256" key="4">
    <source>
        <dbReference type="ARBA" id="ARBA00022741"/>
    </source>
</evidence>
<keyword evidence="4" id="KW-0547">Nucleotide-binding</keyword>
<dbReference type="STRING" id="4565.A0A3B6R6Y3"/>
<evidence type="ECO:0000256" key="6">
    <source>
        <dbReference type="SAM" id="MobiDB-lite"/>
    </source>
</evidence>
<dbReference type="AlphaFoldDB" id="A0A3B6R6Y3"/>
<evidence type="ECO:0000313" key="9">
    <source>
        <dbReference type="EnsemblPlants" id="TraesCS7A02G022700.1"/>
    </source>
</evidence>
<protein>
    <recommendedName>
        <fullName evidence="11">NB-ARC domain-containing protein</fullName>
    </recommendedName>
</protein>
<accession>A0A3B6R6Y3</accession>
<evidence type="ECO:0000313" key="10">
    <source>
        <dbReference type="Proteomes" id="UP000019116"/>
    </source>
</evidence>